<proteinExistence type="predicted"/>
<dbReference type="RefSeq" id="WP_062144315.1">
    <property type="nucleotide sequence ID" value="NZ_CP013002.1"/>
</dbReference>
<dbReference type="PANTHER" id="PTHR44591">
    <property type="entry name" value="STRESS RESPONSE REGULATOR PROTEIN 1"/>
    <property type="match status" value="1"/>
</dbReference>
<evidence type="ECO:0000313" key="5">
    <source>
        <dbReference type="Proteomes" id="UP000056905"/>
    </source>
</evidence>
<dbReference type="Proteomes" id="UP000056905">
    <property type="component" value="Chromosome"/>
</dbReference>
<dbReference type="InterPro" id="IPR001789">
    <property type="entry name" value="Sig_transdc_resp-reg_receiver"/>
</dbReference>
<dbReference type="InterPro" id="IPR050595">
    <property type="entry name" value="Bact_response_regulator"/>
</dbReference>
<dbReference type="PROSITE" id="PS50110">
    <property type="entry name" value="RESPONSE_REGULATORY"/>
    <property type="match status" value="1"/>
</dbReference>
<keyword evidence="5" id="KW-1185">Reference proteome</keyword>
<evidence type="ECO:0000256" key="1">
    <source>
        <dbReference type="ARBA" id="ARBA00022553"/>
    </source>
</evidence>
<dbReference type="Pfam" id="PF00072">
    <property type="entry name" value="Response_reg"/>
    <property type="match status" value="1"/>
</dbReference>
<protein>
    <recommendedName>
        <fullName evidence="3">Response regulatory domain-containing protein</fullName>
    </recommendedName>
</protein>
<reference evidence="4 5" key="1">
    <citation type="submission" date="2015-10" db="EMBL/GenBank/DDBJ databases">
        <title>Conservation of the essential genome among Caulobacter and Brevundimonas species.</title>
        <authorList>
            <person name="Scott D."/>
            <person name="Ely B."/>
        </authorList>
    </citation>
    <scope>NUCLEOTIDE SEQUENCE [LARGE SCALE GENOMIC DNA]</scope>
    <source>
        <strain evidence="4 5">CB4</strain>
    </source>
</reference>
<evidence type="ECO:0000256" key="2">
    <source>
        <dbReference type="PROSITE-ProRule" id="PRU00169"/>
    </source>
</evidence>
<gene>
    <name evidence="4" type="ORF">AQ619_03495</name>
</gene>
<dbReference type="AlphaFoldDB" id="A0A0P0NXN5"/>
<sequence>MTERTGSRTGKTLMIVEDEVLVAMILRDELADAGYEVLDLTDRHAEAMEVARTSRPDLALVNIQLAGRDDGIALAENLKTLGIPVLLISGQISRARSAQTVAIGSLPKPYDAADMVLAVNYLLARLAGDASLPRPERLEVFEDAGFDLSPAA</sequence>
<dbReference type="SMART" id="SM00448">
    <property type="entry name" value="REC"/>
    <property type="match status" value="1"/>
</dbReference>
<evidence type="ECO:0000313" key="4">
    <source>
        <dbReference type="EMBL" id="ALL12494.1"/>
    </source>
</evidence>
<dbReference type="Gene3D" id="3.40.50.2300">
    <property type="match status" value="1"/>
</dbReference>
<dbReference type="PANTHER" id="PTHR44591:SF3">
    <property type="entry name" value="RESPONSE REGULATORY DOMAIN-CONTAINING PROTEIN"/>
    <property type="match status" value="1"/>
</dbReference>
<dbReference type="GO" id="GO:0000160">
    <property type="term" value="P:phosphorelay signal transduction system"/>
    <property type="evidence" value="ECO:0007669"/>
    <property type="project" value="InterPro"/>
</dbReference>
<evidence type="ECO:0000259" key="3">
    <source>
        <dbReference type="PROSITE" id="PS50110"/>
    </source>
</evidence>
<dbReference type="InterPro" id="IPR011006">
    <property type="entry name" value="CheY-like_superfamily"/>
</dbReference>
<dbReference type="KEGG" id="chq:AQ619_03495"/>
<organism evidence="4 5">
    <name type="scientific">Caulobacter henricii</name>
    <dbReference type="NCBI Taxonomy" id="69395"/>
    <lineage>
        <taxon>Bacteria</taxon>
        <taxon>Pseudomonadati</taxon>
        <taxon>Pseudomonadota</taxon>
        <taxon>Alphaproteobacteria</taxon>
        <taxon>Caulobacterales</taxon>
        <taxon>Caulobacteraceae</taxon>
        <taxon>Caulobacter</taxon>
    </lineage>
</organism>
<dbReference type="SUPFAM" id="SSF52172">
    <property type="entry name" value="CheY-like"/>
    <property type="match status" value="1"/>
</dbReference>
<accession>A0A0P0NXN5</accession>
<name>A0A0P0NXN5_9CAUL</name>
<dbReference type="EMBL" id="CP013002">
    <property type="protein sequence ID" value="ALL12494.1"/>
    <property type="molecule type" value="Genomic_DNA"/>
</dbReference>
<dbReference type="OrthoDB" id="7471842at2"/>
<comment type="caution">
    <text evidence="2">Lacks conserved residue(s) required for the propagation of feature annotation.</text>
</comment>
<feature type="domain" description="Response regulatory" evidence="3">
    <location>
        <begin position="12"/>
        <end position="123"/>
    </location>
</feature>
<dbReference type="STRING" id="69395.AQ619_03495"/>
<keyword evidence="1" id="KW-0597">Phosphoprotein</keyword>